<dbReference type="PROSITE" id="PS00622">
    <property type="entry name" value="HTH_LUXR_1"/>
    <property type="match status" value="1"/>
</dbReference>
<dbReference type="GO" id="GO:0003677">
    <property type="term" value="F:DNA binding"/>
    <property type="evidence" value="ECO:0007669"/>
    <property type="project" value="UniProtKB-KW"/>
</dbReference>
<evidence type="ECO:0000313" key="6">
    <source>
        <dbReference type="Proteomes" id="UP000292686"/>
    </source>
</evidence>
<dbReference type="InterPro" id="IPR000792">
    <property type="entry name" value="Tscrpt_reg_LuxR_C"/>
</dbReference>
<dbReference type="RefSeq" id="WP_129175748.1">
    <property type="nucleotide sequence ID" value="NZ_JACCBI010000001.1"/>
</dbReference>
<evidence type="ECO:0000256" key="2">
    <source>
        <dbReference type="ARBA" id="ARBA00022840"/>
    </source>
</evidence>
<dbReference type="Proteomes" id="UP000292686">
    <property type="component" value="Unassembled WGS sequence"/>
</dbReference>
<dbReference type="PANTHER" id="PTHR16305">
    <property type="entry name" value="TESTICULAR SOLUBLE ADENYLYL CYCLASE"/>
    <property type="match status" value="1"/>
</dbReference>
<proteinExistence type="predicted"/>
<protein>
    <submittedName>
        <fullName evidence="4">DNA-binding CsgD family transcriptional regulator</fullName>
    </submittedName>
</protein>
<dbReference type="GO" id="GO:0004016">
    <property type="term" value="F:adenylate cyclase activity"/>
    <property type="evidence" value="ECO:0007669"/>
    <property type="project" value="TreeGrafter"/>
</dbReference>
<dbReference type="OrthoDB" id="3197423at2"/>
<keyword evidence="2" id="KW-0067">ATP-binding</keyword>
<dbReference type="EMBL" id="JACCBI010000001">
    <property type="protein sequence ID" value="NYD68715.1"/>
    <property type="molecule type" value="Genomic_DNA"/>
</dbReference>
<evidence type="ECO:0000313" key="4">
    <source>
        <dbReference type="EMBL" id="NYD68715.1"/>
    </source>
</evidence>
<dbReference type="CDD" id="cd06170">
    <property type="entry name" value="LuxR_C_like"/>
    <property type="match status" value="1"/>
</dbReference>
<evidence type="ECO:0000313" key="5">
    <source>
        <dbReference type="EMBL" id="RXZ86074.1"/>
    </source>
</evidence>
<dbReference type="InterPro" id="IPR036388">
    <property type="entry name" value="WH-like_DNA-bd_sf"/>
</dbReference>
<dbReference type="SUPFAM" id="SSF52540">
    <property type="entry name" value="P-loop containing nucleoside triphosphate hydrolases"/>
    <property type="match status" value="1"/>
</dbReference>
<dbReference type="PANTHER" id="PTHR16305:SF35">
    <property type="entry name" value="TRANSCRIPTIONAL ACTIVATOR DOMAIN"/>
    <property type="match status" value="1"/>
</dbReference>
<dbReference type="Proteomes" id="UP000581087">
    <property type="component" value="Unassembled WGS sequence"/>
</dbReference>
<dbReference type="PRINTS" id="PR00038">
    <property type="entry name" value="HTHLUXR"/>
</dbReference>
<keyword evidence="4" id="KW-0238">DNA-binding</keyword>
<reference evidence="5 6" key="1">
    <citation type="submission" date="2019-01" db="EMBL/GenBank/DDBJ databases">
        <title>Agromyces.</title>
        <authorList>
            <person name="Li J."/>
        </authorList>
    </citation>
    <scope>NUCLEOTIDE SEQUENCE [LARGE SCALE GENOMIC DNA]</scope>
    <source>
        <strain evidence="5 6">DSM 23870</strain>
    </source>
</reference>
<dbReference type="GO" id="GO:0005524">
    <property type="term" value="F:ATP binding"/>
    <property type="evidence" value="ECO:0007669"/>
    <property type="project" value="UniProtKB-KW"/>
</dbReference>
<reference evidence="4 7" key="2">
    <citation type="submission" date="2020-07" db="EMBL/GenBank/DDBJ databases">
        <title>Sequencing the genomes of 1000 actinobacteria strains.</title>
        <authorList>
            <person name="Klenk H.-P."/>
        </authorList>
    </citation>
    <scope>NUCLEOTIDE SEQUENCE [LARGE SCALE GENOMIC DNA]</scope>
    <source>
        <strain evidence="4 7">DSM 23870</strain>
    </source>
</reference>
<name>A0A4Q2M2C3_9MICO</name>
<keyword evidence="6" id="KW-1185">Reference proteome</keyword>
<comment type="caution">
    <text evidence="5">The sequence shown here is derived from an EMBL/GenBank/DDBJ whole genome shotgun (WGS) entry which is preliminary data.</text>
</comment>
<dbReference type="Pfam" id="PF00196">
    <property type="entry name" value="GerE"/>
    <property type="match status" value="1"/>
</dbReference>
<evidence type="ECO:0000259" key="3">
    <source>
        <dbReference type="PROSITE" id="PS50043"/>
    </source>
</evidence>
<dbReference type="InterPro" id="IPR016032">
    <property type="entry name" value="Sig_transdc_resp-reg_C-effctor"/>
</dbReference>
<sequence>MEFVGRERHVVAVRRAARFGSDLSVTFVDGAMGIGKTALVRTALSALHSDDAAALAPRIEWISAHPDDRAATRPIDIVSHDGRPTVIVVDDVQWADDPLLDQLESWIAGFGAPLSLIVIHRPIGVPLRLLAAARRSGARLDRIQVGPLDSAAVEALITDAIDDDILAAEGVPAIVEHADGNPLFVTLLTQVWRAIPDADRFASTLKGVRLGDLPSAHGALRTDLDRLAPGEREVLRAMAFSGTFRLATICRLSGMTADDVTQSLAILRARELLVVRADGETVIAHPLIRAAAYRSIPLDHRRTQHRLLLDELDGLSAVQRAENLALLGDELTATELDEICATAATRIATDPDDVVRWTAATLHLSSERRDVLRARALLASGEPAGALRGLGEPRHDESVVVTAERARALYALGRIDDLADAASDRRRRSRETTVLHAQGLVAKDDWRGAEALLVEAAAEDLEVEFVLDAFRMLRAVEAGDVDAARAALPSADRIAAVGERDVEAALLALVWIAGATVQLDLPHESSIAISVGGRLARAAGDTAVLAQLSAFRAIAAVARGEHSTARAEITDARRYARLSRDPDARQLTAAARRLHRLVTGEPNTDTWLPEHVARSAWVRRLTHPILLVTAVHERRPAPSDPGAWHRSVWNGLHFAAGAYARAAEGKPRDAARMLAAARAATSASDVPYHAACVDYLESELLFVSGELDEAARRIEAARDSFERVQFHGLQHAAELRAALIDERHRSDELSVLTEREREVARFVAEGSSNKEIAALLSISVRTVEEHVSRVRTKLGLTSRAAVGSALARARSPR</sequence>
<evidence type="ECO:0000256" key="1">
    <source>
        <dbReference type="ARBA" id="ARBA00022741"/>
    </source>
</evidence>
<dbReference type="GO" id="GO:0005737">
    <property type="term" value="C:cytoplasm"/>
    <property type="evidence" value="ECO:0007669"/>
    <property type="project" value="TreeGrafter"/>
</dbReference>
<dbReference type="AlphaFoldDB" id="A0A4Q2M2C3"/>
<dbReference type="InterPro" id="IPR027417">
    <property type="entry name" value="P-loop_NTPase"/>
</dbReference>
<accession>A0A4Q2M2C3</accession>
<evidence type="ECO:0000313" key="7">
    <source>
        <dbReference type="Proteomes" id="UP000581087"/>
    </source>
</evidence>
<feature type="domain" description="HTH luxR-type" evidence="3">
    <location>
        <begin position="745"/>
        <end position="810"/>
    </location>
</feature>
<dbReference type="SMART" id="SM00421">
    <property type="entry name" value="HTH_LUXR"/>
    <property type="match status" value="1"/>
</dbReference>
<dbReference type="Gene3D" id="1.10.10.10">
    <property type="entry name" value="Winged helix-like DNA-binding domain superfamily/Winged helix DNA-binding domain"/>
    <property type="match status" value="1"/>
</dbReference>
<gene>
    <name evidence="4" type="ORF">BJ972_003234</name>
    <name evidence="5" type="ORF">ESP50_12820</name>
</gene>
<dbReference type="EMBL" id="SDPM01000006">
    <property type="protein sequence ID" value="RXZ86074.1"/>
    <property type="molecule type" value="Genomic_DNA"/>
</dbReference>
<keyword evidence="1" id="KW-0547">Nucleotide-binding</keyword>
<dbReference type="GO" id="GO:0006355">
    <property type="term" value="P:regulation of DNA-templated transcription"/>
    <property type="evidence" value="ECO:0007669"/>
    <property type="project" value="InterPro"/>
</dbReference>
<dbReference type="PROSITE" id="PS50043">
    <property type="entry name" value="HTH_LUXR_2"/>
    <property type="match status" value="1"/>
</dbReference>
<organism evidence="5 6">
    <name type="scientific">Agromyces atrinae</name>
    <dbReference type="NCBI Taxonomy" id="592376"/>
    <lineage>
        <taxon>Bacteria</taxon>
        <taxon>Bacillati</taxon>
        <taxon>Actinomycetota</taxon>
        <taxon>Actinomycetes</taxon>
        <taxon>Micrococcales</taxon>
        <taxon>Microbacteriaceae</taxon>
        <taxon>Agromyces</taxon>
    </lineage>
</organism>
<dbReference type="SUPFAM" id="SSF46894">
    <property type="entry name" value="C-terminal effector domain of the bipartite response regulators"/>
    <property type="match status" value="1"/>
</dbReference>